<evidence type="ECO:0000256" key="13">
    <source>
        <dbReference type="ARBA" id="ARBA00052491"/>
    </source>
</evidence>
<keyword evidence="2" id="KW-0012">Acyltransferase</keyword>
<comment type="catalytic activity">
    <reaction evidence="7">
        <text>serotonin + octadecanoyl-CoA = N-octadecanoyl-serotonin + CoA + H(+)</text>
        <dbReference type="Rhea" id="RHEA:51400"/>
        <dbReference type="ChEBI" id="CHEBI:15378"/>
        <dbReference type="ChEBI" id="CHEBI:57287"/>
        <dbReference type="ChEBI" id="CHEBI:57394"/>
        <dbReference type="ChEBI" id="CHEBI:134065"/>
        <dbReference type="ChEBI" id="CHEBI:350546"/>
    </reaction>
    <physiologicalReaction direction="left-to-right" evidence="7">
        <dbReference type="Rhea" id="RHEA:51401"/>
    </physiologicalReaction>
</comment>
<keyword evidence="16" id="KW-1185">Reference proteome</keyword>
<keyword evidence="1" id="KW-0808">Transferase</keyword>
<comment type="catalytic activity">
    <reaction evidence="12">
        <text>dopamine + hexadecanoyl-CoA = N-hexadecanoyl-dopamine + CoA + H(+)</text>
        <dbReference type="Rhea" id="RHEA:51376"/>
        <dbReference type="ChEBI" id="CHEBI:15378"/>
        <dbReference type="ChEBI" id="CHEBI:57287"/>
        <dbReference type="ChEBI" id="CHEBI:57379"/>
        <dbReference type="ChEBI" id="CHEBI:59905"/>
        <dbReference type="ChEBI" id="CHEBI:134058"/>
    </reaction>
    <physiologicalReaction direction="left-to-right" evidence="12">
        <dbReference type="Rhea" id="RHEA:51377"/>
    </physiologicalReaction>
</comment>
<dbReference type="EC" id="2.3.1.87" evidence="5"/>
<dbReference type="PANTHER" id="PTHR20905">
    <property type="entry name" value="N-ACETYLTRANSFERASE-RELATED"/>
    <property type="match status" value="1"/>
</dbReference>
<gene>
    <name evidence="15" type="ORF">PVAND_005474</name>
</gene>
<comment type="catalytic activity">
    <reaction evidence="6">
        <text>dopamine + (9Z)-octadecenoyl-CoA = N-(9Z-octadecanoyl)-dopamine + CoA + H(+)</text>
        <dbReference type="Rhea" id="RHEA:51380"/>
        <dbReference type="ChEBI" id="CHEBI:15378"/>
        <dbReference type="ChEBI" id="CHEBI:31883"/>
        <dbReference type="ChEBI" id="CHEBI:57287"/>
        <dbReference type="ChEBI" id="CHEBI:57387"/>
        <dbReference type="ChEBI" id="CHEBI:59905"/>
    </reaction>
    <physiologicalReaction direction="left-to-right" evidence="6">
        <dbReference type="Rhea" id="RHEA:51381"/>
    </physiologicalReaction>
</comment>
<evidence type="ECO:0000256" key="10">
    <source>
        <dbReference type="ARBA" id="ARBA00051823"/>
    </source>
</evidence>
<dbReference type="EMBL" id="JADBJN010000002">
    <property type="protein sequence ID" value="KAG5675580.1"/>
    <property type="molecule type" value="Genomic_DNA"/>
</dbReference>
<dbReference type="Pfam" id="PF00583">
    <property type="entry name" value="Acetyltransf_1"/>
    <property type="match status" value="1"/>
</dbReference>
<comment type="catalytic activity">
    <reaction evidence="10">
        <text>serotonin + (9Z)-octadecenoyl-CoA = N-(9Z-octadecenoyl)-serotonin + CoA + H(+)</text>
        <dbReference type="Rhea" id="RHEA:51392"/>
        <dbReference type="ChEBI" id="CHEBI:15378"/>
        <dbReference type="ChEBI" id="CHEBI:57287"/>
        <dbReference type="ChEBI" id="CHEBI:57387"/>
        <dbReference type="ChEBI" id="CHEBI:134064"/>
        <dbReference type="ChEBI" id="CHEBI:350546"/>
    </reaction>
    <physiologicalReaction direction="left-to-right" evidence="10">
        <dbReference type="Rhea" id="RHEA:51393"/>
    </physiologicalReaction>
</comment>
<evidence type="ECO:0000256" key="12">
    <source>
        <dbReference type="ARBA" id="ARBA00052335"/>
    </source>
</evidence>
<evidence type="ECO:0000256" key="11">
    <source>
        <dbReference type="ARBA" id="ARBA00052178"/>
    </source>
</evidence>
<evidence type="ECO:0000313" key="16">
    <source>
        <dbReference type="Proteomes" id="UP001107558"/>
    </source>
</evidence>
<evidence type="ECO:0000256" key="6">
    <source>
        <dbReference type="ARBA" id="ARBA00050189"/>
    </source>
</evidence>
<protein>
    <recommendedName>
        <fullName evidence="5">aralkylamine N-acetyltransferase</fullName>
        <ecNumber evidence="5">2.3.1.87</ecNumber>
    </recommendedName>
</protein>
<evidence type="ECO:0000256" key="7">
    <source>
        <dbReference type="ARBA" id="ARBA00050849"/>
    </source>
</evidence>
<dbReference type="InterPro" id="IPR016181">
    <property type="entry name" value="Acyl_CoA_acyltransferase"/>
</dbReference>
<dbReference type="CDD" id="cd04301">
    <property type="entry name" value="NAT_SF"/>
    <property type="match status" value="1"/>
</dbReference>
<comment type="catalytic activity">
    <reaction evidence="13">
        <text>serotonin + acetyl-CoA = N-acetylserotonin + CoA + H(+)</text>
        <dbReference type="Rhea" id="RHEA:25217"/>
        <dbReference type="ChEBI" id="CHEBI:15378"/>
        <dbReference type="ChEBI" id="CHEBI:17697"/>
        <dbReference type="ChEBI" id="CHEBI:57287"/>
        <dbReference type="ChEBI" id="CHEBI:57288"/>
        <dbReference type="ChEBI" id="CHEBI:350546"/>
        <dbReference type="EC" id="2.3.1.87"/>
    </reaction>
    <physiologicalReaction direction="left-to-right" evidence="13">
        <dbReference type="Rhea" id="RHEA:25218"/>
    </physiologicalReaction>
</comment>
<comment type="pathway">
    <text evidence="3">Aromatic compound metabolism; melatonin biosynthesis; melatonin from serotonin: step 1/2.</text>
</comment>
<comment type="catalytic activity">
    <reaction evidence="11">
        <text>serotonin + hexadecanoyl-CoA = N-hexadecanoyl-serotonin + CoA + H(+)</text>
        <dbReference type="Rhea" id="RHEA:51384"/>
        <dbReference type="ChEBI" id="CHEBI:15378"/>
        <dbReference type="ChEBI" id="CHEBI:57287"/>
        <dbReference type="ChEBI" id="CHEBI:57379"/>
        <dbReference type="ChEBI" id="CHEBI:134059"/>
        <dbReference type="ChEBI" id="CHEBI:350546"/>
    </reaction>
    <physiologicalReaction direction="left-to-right" evidence="11">
        <dbReference type="Rhea" id="RHEA:51385"/>
    </physiologicalReaction>
</comment>
<comment type="catalytic activity">
    <reaction evidence="8">
        <text>serotonin + (5Z,8Z,11Z,14Z)-eicosatetraenoyl-CoA = N-[(5Z,8Z,11Z,14Z)-eicosatetraenoyl]-serotonin + CoA + H(+)</text>
        <dbReference type="Rhea" id="RHEA:51396"/>
        <dbReference type="ChEBI" id="CHEBI:15378"/>
        <dbReference type="ChEBI" id="CHEBI:57287"/>
        <dbReference type="ChEBI" id="CHEBI:57368"/>
        <dbReference type="ChEBI" id="CHEBI:132255"/>
        <dbReference type="ChEBI" id="CHEBI:350546"/>
    </reaction>
    <physiologicalReaction direction="left-to-right" evidence="8">
        <dbReference type="Rhea" id="RHEA:51397"/>
    </physiologicalReaction>
</comment>
<evidence type="ECO:0000313" key="15">
    <source>
        <dbReference type="EMBL" id="KAG5675580.1"/>
    </source>
</evidence>
<evidence type="ECO:0000256" key="5">
    <source>
        <dbReference type="ARBA" id="ARBA00039114"/>
    </source>
</evidence>
<dbReference type="FunFam" id="3.40.630.30:FF:000046">
    <property type="entry name" value="Dopamine N-acetyltransferase"/>
    <property type="match status" value="1"/>
</dbReference>
<name>A0A9J6C0A9_POLVA</name>
<comment type="catalytic activity">
    <reaction evidence="9">
        <text>dopamine + acetyl-CoA = N-acetyldopamine + CoA + H(+)</text>
        <dbReference type="Rhea" id="RHEA:51388"/>
        <dbReference type="ChEBI" id="CHEBI:15378"/>
        <dbReference type="ChEBI" id="CHEBI:57287"/>
        <dbReference type="ChEBI" id="CHEBI:57288"/>
        <dbReference type="ChEBI" id="CHEBI:59905"/>
        <dbReference type="ChEBI" id="CHEBI:125678"/>
    </reaction>
    <physiologicalReaction direction="left-to-right" evidence="9">
        <dbReference type="Rhea" id="RHEA:51389"/>
    </physiologicalReaction>
</comment>
<comment type="caution">
    <text evidence="15">The sequence shown here is derived from an EMBL/GenBank/DDBJ whole genome shotgun (WGS) entry which is preliminary data.</text>
</comment>
<dbReference type="AlphaFoldDB" id="A0A9J6C0A9"/>
<dbReference type="InterPro" id="IPR000182">
    <property type="entry name" value="GNAT_dom"/>
</dbReference>
<reference evidence="15" key="1">
    <citation type="submission" date="2021-03" db="EMBL/GenBank/DDBJ databases">
        <title>Chromosome level genome of the anhydrobiotic midge Polypedilum vanderplanki.</title>
        <authorList>
            <person name="Yoshida Y."/>
            <person name="Kikawada T."/>
            <person name="Gusev O."/>
        </authorList>
    </citation>
    <scope>NUCLEOTIDE SEQUENCE</scope>
    <source>
        <strain evidence="15">NIAS01</strain>
        <tissue evidence="15">Whole body or cell culture</tissue>
    </source>
</reference>
<feature type="domain" description="N-acetyltransferase" evidence="14">
    <location>
        <begin position="119"/>
        <end position="176"/>
    </location>
</feature>
<evidence type="ECO:0000259" key="14">
    <source>
        <dbReference type="Pfam" id="PF00583"/>
    </source>
</evidence>
<dbReference type="GO" id="GO:0004059">
    <property type="term" value="F:aralkylamine N-acetyltransferase activity"/>
    <property type="evidence" value="ECO:0007669"/>
    <property type="project" value="UniProtKB-EC"/>
</dbReference>
<organism evidence="15 16">
    <name type="scientific">Polypedilum vanderplanki</name>
    <name type="common">Sleeping chironomid midge</name>
    <dbReference type="NCBI Taxonomy" id="319348"/>
    <lineage>
        <taxon>Eukaryota</taxon>
        <taxon>Metazoa</taxon>
        <taxon>Ecdysozoa</taxon>
        <taxon>Arthropoda</taxon>
        <taxon>Hexapoda</taxon>
        <taxon>Insecta</taxon>
        <taxon>Pterygota</taxon>
        <taxon>Neoptera</taxon>
        <taxon>Endopterygota</taxon>
        <taxon>Diptera</taxon>
        <taxon>Nematocera</taxon>
        <taxon>Chironomoidea</taxon>
        <taxon>Chironomidae</taxon>
        <taxon>Chironominae</taxon>
        <taxon>Polypedilum</taxon>
        <taxon>Polypedilum</taxon>
    </lineage>
</organism>
<evidence type="ECO:0000256" key="4">
    <source>
        <dbReference type="ARBA" id="ARBA00038182"/>
    </source>
</evidence>
<dbReference type="OrthoDB" id="8113373at2759"/>
<proteinExistence type="inferred from homology"/>
<evidence type="ECO:0000256" key="1">
    <source>
        <dbReference type="ARBA" id="ARBA00022679"/>
    </source>
</evidence>
<comment type="similarity">
    <text evidence="4">Belongs to the acetyltransferase family. AANAT subfamily.</text>
</comment>
<sequence length="213" mass="24479">MAKNISIRVAKIENYDNVLNFIRKHYYNEEPITISHPESGHTIDDEKFSMSHIVHDTVLMAIDDQSSETVGVLIAGPIEKGDAIEMLKNAEKSSKKWSDIQKFLAYIEIKADVLGKFNLEKALHCHVLTVHQDYRGNRIGQRLFEQCFENARKLNYKLMSVDCTSIFTIRIAEKCGMDCISTTTYDEYNQSIGEKLFLPKKPNLEIKTFVKKI</sequence>
<dbReference type="Gene3D" id="3.40.630.30">
    <property type="match status" value="1"/>
</dbReference>
<dbReference type="Proteomes" id="UP001107558">
    <property type="component" value="Chromosome 2"/>
</dbReference>
<evidence type="ECO:0000256" key="9">
    <source>
        <dbReference type="ARBA" id="ARBA00051711"/>
    </source>
</evidence>
<evidence type="ECO:0000256" key="2">
    <source>
        <dbReference type="ARBA" id="ARBA00023315"/>
    </source>
</evidence>
<evidence type="ECO:0000256" key="3">
    <source>
        <dbReference type="ARBA" id="ARBA00037926"/>
    </source>
</evidence>
<dbReference type="PANTHER" id="PTHR20905:SF1">
    <property type="entry name" value="AT07410P-RELATED"/>
    <property type="match status" value="1"/>
</dbReference>
<accession>A0A9J6C0A9</accession>
<dbReference type="SUPFAM" id="SSF55729">
    <property type="entry name" value="Acyl-CoA N-acyltransferases (Nat)"/>
    <property type="match status" value="1"/>
</dbReference>
<evidence type="ECO:0000256" key="8">
    <source>
        <dbReference type="ARBA" id="ARBA00051284"/>
    </source>
</evidence>